<proteinExistence type="predicted"/>
<dbReference type="Pfam" id="PF00646">
    <property type="entry name" value="F-box"/>
    <property type="match status" value="1"/>
</dbReference>
<dbReference type="EMBL" id="JAVHJO010000007">
    <property type="protein sequence ID" value="KAK6538540.1"/>
    <property type="molecule type" value="Genomic_DNA"/>
</dbReference>
<keyword evidence="3" id="KW-1185">Reference proteome</keyword>
<dbReference type="AlphaFoldDB" id="A0AAV9X8X6"/>
<evidence type="ECO:0000259" key="1">
    <source>
        <dbReference type="PROSITE" id="PS50181"/>
    </source>
</evidence>
<evidence type="ECO:0000313" key="2">
    <source>
        <dbReference type="EMBL" id="KAK6538540.1"/>
    </source>
</evidence>
<dbReference type="InterPro" id="IPR036047">
    <property type="entry name" value="F-box-like_dom_sf"/>
</dbReference>
<dbReference type="SUPFAM" id="SSF81383">
    <property type="entry name" value="F-box domain"/>
    <property type="match status" value="1"/>
</dbReference>
<sequence length="201" mass="23001">METKIGILSLPTELILDISQYLNYPSIVALRLSCRHLNITIAQPAKYTMADLLEIEQWPAYHHVKYRDGGTKQPYAEVDYFACYICLKIKQAINFSNAMMRGKKGKLSDVLAPDRHGRFCIPCGISTGSYIRGSSFYYGGYGVRQGMVCVDCGLFKDKPWNANANVRRCEECLARYQARLTMPRFNPRFFGRAAGSWRTWR</sequence>
<comment type="caution">
    <text evidence="2">The sequence shown here is derived from an EMBL/GenBank/DDBJ whole genome shotgun (WGS) entry which is preliminary data.</text>
</comment>
<accession>A0AAV9X8X6</accession>
<name>A0AAV9X8X6_9PEZI</name>
<dbReference type="PROSITE" id="PS50181">
    <property type="entry name" value="FBOX"/>
    <property type="match status" value="1"/>
</dbReference>
<organism evidence="2 3">
    <name type="scientific">Orbilia ellipsospora</name>
    <dbReference type="NCBI Taxonomy" id="2528407"/>
    <lineage>
        <taxon>Eukaryota</taxon>
        <taxon>Fungi</taxon>
        <taxon>Dikarya</taxon>
        <taxon>Ascomycota</taxon>
        <taxon>Pezizomycotina</taxon>
        <taxon>Orbiliomycetes</taxon>
        <taxon>Orbiliales</taxon>
        <taxon>Orbiliaceae</taxon>
        <taxon>Orbilia</taxon>
    </lineage>
</organism>
<evidence type="ECO:0000313" key="3">
    <source>
        <dbReference type="Proteomes" id="UP001365542"/>
    </source>
</evidence>
<reference evidence="2 3" key="1">
    <citation type="submission" date="2019-10" db="EMBL/GenBank/DDBJ databases">
        <authorList>
            <person name="Palmer J.M."/>
        </authorList>
    </citation>
    <scope>NUCLEOTIDE SEQUENCE [LARGE SCALE GENOMIC DNA]</scope>
    <source>
        <strain evidence="2 3">TWF694</strain>
    </source>
</reference>
<gene>
    <name evidence="2" type="ORF">TWF694_010119</name>
</gene>
<protein>
    <recommendedName>
        <fullName evidence="1">F-box domain-containing protein</fullName>
    </recommendedName>
</protein>
<dbReference type="Proteomes" id="UP001365542">
    <property type="component" value="Unassembled WGS sequence"/>
</dbReference>
<dbReference type="InterPro" id="IPR001810">
    <property type="entry name" value="F-box_dom"/>
</dbReference>
<feature type="domain" description="F-box" evidence="1">
    <location>
        <begin position="4"/>
        <end position="52"/>
    </location>
</feature>